<dbReference type="NCBIfam" id="NF001381">
    <property type="entry name" value="PRK00279.1-3"/>
    <property type="match status" value="1"/>
</dbReference>
<evidence type="ECO:0000256" key="3">
    <source>
        <dbReference type="ARBA" id="ARBA00022741"/>
    </source>
</evidence>
<comment type="pathway">
    <text evidence="5">Purine metabolism; AMP biosynthesis via salvage pathway; AMP from ADP: step 1/1.</text>
</comment>
<feature type="binding site" evidence="5">
    <location>
        <position position="31"/>
    </location>
    <ligand>
        <name>AMP</name>
        <dbReference type="ChEBI" id="CHEBI:456215"/>
    </ligand>
</feature>
<dbReference type="Gene3D" id="3.40.50.300">
    <property type="entry name" value="P-loop containing nucleotide triphosphate hydrolases"/>
    <property type="match status" value="1"/>
</dbReference>
<dbReference type="PROSITE" id="PS00113">
    <property type="entry name" value="ADENYLATE_KINASE"/>
    <property type="match status" value="1"/>
</dbReference>
<dbReference type="Proteomes" id="UP001235094">
    <property type="component" value="Unassembled WGS sequence"/>
</dbReference>
<feature type="binding site" evidence="5">
    <location>
        <begin position="85"/>
        <end position="88"/>
    </location>
    <ligand>
        <name>AMP</name>
        <dbReference type="ChEBI" id="CHEBI:456215"/>
    </ligand>
</feature>
<comment type="caution">
    <text evidence="8">The sequence shown here is derived from an EMBL/GenBank/DDBJ whole genome shotgun (WGS) entry which is preliminary data.</text>
</comment>
<dbReference type="InterPro" id="IPR027417">
    <property type="entry name" value="P-loop_NTPase"/>
</dbReference>
<comment type="function">
    <text evidence="5">Catalyzes the reversible transfer of the terminal phosphate group between ATP and AMP. Plays an important role in cellular energy homeostasis and in adenine nucleotide metabolism.</text>
</comment>
<feature type="binding site" evidence="5">
    <location>
        <position position="150"/>
    </location>
    <ligand>
        <name>AMP</name>
        <dbReference type="ChEBI" id="CHEBI:456215"/>
    </ligand>
</feature>
<gene>
    <name evidence="5" type="primary">adk</name>
    <name evidence="8" type="ORF">QOZ99_001496</name>
</gene>
<dbReference type="InterPro" id="IPR006259">
    <property type="entry name" value="Adenyl_kin_sub"/>
</dbReference>
<feature type="binding site" evidence="5">
    <location>
        <position position="36"/>
    </location>
    <ligand>
        <name>AMP</name>
        <dbReference type="ChEBI" id="CHEBI:456215"/>
    </ligand>
</feature>
<dbReference type="EC" id="2.7.4.3" evidence="5 7"/>
<dbReference type="Pfam" id="PF00406">
    <property type="entry name" value="ADK"/>
    <property type="match status" value="1"/>
</dbReference>
<dbReference type="NCBIfam" id="NF011100">
    <property type="entry name" value="PRK14527.1"/>
    <property type="match status" value="1"/>
</dbReference>
<accession>A0ABU0LPH8</accession>
<feature type="binding site" evidence="5">
    <location>
        <position position="139"/>
    </location>
    <ligand>
        <name>AMP</name>
        <dbReference type="ChEBI" id="CHEBI:456215"/>
    </ligand>
</feature>
<keyword evidence="4 5" id="KW-0418">Kinase</keyword>
<sequence length="194" mass="21240">MRLILLGPPGAGKGTQAQRLVERHGIVQLSTGDMLREAVRNETPIGLKAKAVMEAGQLVSDEIVIGIISDRIDQPDGSKGFILDGFPRTVAQAEALDRILAEKGLKLDAVIEFKVDQEKLVDRILQRARETAARGEPVRKDDDPEIFKTRLEAFNRDTAVVAPYYAGRGLLVEVDGMKPIDDVTRAISDVLETV</sequence>
<dbReference type="PANTHER" id="PTHR23359">
    <property type="entry name" value="NUCLEOTIDE KINASE"/>
    <property type="match status" value="1"/>
</dbReference>
<reference evidence="8 9" key="1">
    <citation type="submission" date="2023-07" db="EMBL/GenBank/DDBJ databases">
        <title>Genomic Encyclopedia of Type Strains, Phase IV (KMG-IV): sequencing the most valuable type-strain genomes for metagenomic binning, comparative biology and taxonomic classification.</title>
        <authorList>
            <person name="Goeker M."/>
        </authorList>
    </citation>
    <scope>NUCLEOTIDE SEQUENCE [LARGE SCALE GENOMIC DNA]</scope>
    <source>
        <strain evidence="8 9">DSM 15561</strain>
    </source>
</reference>
<feature type="binding site" evidence="5">
    <location>
        <begin position="10"/>
        <end position="15"/>
    </location>
    <ligand>
        <name>ATP</name>
        <dbReference type="ChEBI" id="CHEBI:30616"/>
    </ligand>
</feature>
<comment type="caution">
    <text evidence="5">Lacks conserved residue(s) required for the propagation of feature annotation.</text>
</comment>
<evidence type="ECO:0000313" key="8">
    <source>
        <dbReference type="EMBL" id="MDQ0510608.1"/>
    </source>
</evidence>
<keyword evidence="2 5" id="KW-0545">Nucleotide biosynthesis</keyword>
<comment type="domain">
    <text evidence="5">Consists of three domains, a large central CORE domain and two small peripheral domains, NMPbind and LID, which undergo movements during catalysis. The LID domain closes over the site of phosphoryl transfer upon ATP binding. Assembling and dissambling the active center during each catalytic cycle provides an effective means to prevent ATP hydrolysis.</text>
</comment>
<dbReference type="GO" id="GO:0004017">
    <property type="term" value="F:AMP kinase activity"/>
    <property type="evidence" value="ECO:0007669"/>
    <property type="project" value="UniProtKB-EC"/>
</dbReference>
<dbReference type="CDD" id="cd01428">
    <property type="entry name" value="ADK"/>
    <property type="match status" value="1"/>
</dbReference>
<dbReference type="PRINTS" id="PR00094">
    <property type="entry name" value="ADENYLTKNASE"/>
</dbReference>
<evidence type="ECO:0000256" key="5">
    <source>
        <dbReference type="HAMAP-Rule" id="MF_00235"/>
    </source>
</evidence>
<dbReference type="NCBIfam" id="TIGR01351">
    <property type="entry name" value="adk"/>
    <property type="match status" value="1"/>
</dbReference>
<dbReference type="HAMAP" id="MF_00235">
    <property type="entry name" value="Adenylate_kinase_Adk"/>
    <property type="match status" value="1"/>
</dbReference>
<dbReference type="NCBIfam" id="NF011104">
    <property type="entry name" value="PRK14531.1"/>
    <property type="match status" value="1"/>
</dbReference>
<feature type="region of interest" description="NMP" evidence="5">
    <location>
        <begin position="30"/>
        <end position="59"/>
    </location>
</feature>
<comment type="catalytic activity">
    <reaction evidence="5 7">
        <text>AMP + ATP = 2 ADP</text>
        <dbReference type="Rhea" id="RHEA:12973"/>
        <dbReference type="ChEBI" id="CHEBI:30616"/>
        <dbReference type="ChEBI" id="CHEBI:456215"/>
        <dbReference type="ChEBI" id="CHEBI:456216"/>
        <dbReference type="EC" id="2.7.4.3"/>
    </reaction>
</comment>
<keyword evidence="1 5" id="KW-0808">Transferase</keyword>
<evidence type="ECO:0000313" key="9">
    <source>
        <dbReference type="Proteomes" id="UP001235094"/>
    </source>
</evidence>
<evidence type="ECO:0000256" key="2">
    <source>
        <dbReference type="ARBA" id="ARBA00022727"/>
    </source>
</evidence>
<comment type="similarity">
    <text evidence="5 6">Belongs to the adenylate kinase family.</text>
</comment>
<name>A0ABU0LPH8_9HYPH</name>
<keyword evidence="5" id="KW-0963">Cytoplasm</keyword>
<dbReference type="RefSeq" id="WP_306889347.1">
    <property type="nucleotide sequence ID" value="NZ_JAUSVR010000004.1"/>
</dbReference>
<evidence type="ECO:0000256" key="4">
    <source>
        <dbReference type="ARBA" id="ARBA00022777"/>
    </source>
</evidence>
<dbReference type="InterPro" id="IPR033690">
    <property type="entry name" value="Adenylat_kinase_CS"/>
</dbReference>
<feature type="binding site" evidence="5">
    <location>
        <position position="178"/>
    </location>
    <ligand>
        <name>ATP</name>
        <dbReference type="ChEBI" id="CHEBI:30616"/>
    </ligand>
</feature>
<comment type="subunit">
    <text evidence="5 7">Monomer.</text>
</comment>
<dbReference type="EMBL" id="JAUSVR010000004">
    <property type="protein sequence ID" value="MDQ0510608.1"/>
    <property type="molecule type" value="Genomic_DNA"/>
</dbReference>
<dbReference type="InterPro" id="IPR000850">
    <property type="entry name" value="Adenylat/UMP-CMP_kin"/>
</dbReference>
<feature type="binding site" evidence="5">
    <location>
        <position position="127"/>
    </location>
    <ligand>
        <name>ATP</name>
        <dbReference type="ChEBI" id="CHEBI:30616"/>
    </ligand>
</feature>
<protein>
    <recommendedName>
        <fullName evidence="5 7">Adenylate kinase</fullName>
        <shortName evidence="5">AK</shortName>
        <ecNumber evidence="5 7">2.7.4.3</ecNumber>
    </recommendedName>
    <alternativeName>
        <fullName evidence="5">ATP-AMP transphosphorylase</fullName>
    </alternativeName>
    <alternativeName>
        <fullName evidence="5">ATP:AMP phosphotransferase</fullName>
    </alternativeName>
    <alternativeName>
        <fullName evidence="5">Adenylate monophosphate kinase</fullName>
    </alternativeName>
</protein>
<proteinExistence type="inferred from homology"/>
<dbReference type="SUPFAM" id="SSF52540">
    <property type="entry name" value="P-loop containing nucleoside triphosphate hydrolases"/>
    <property type="match status" value="1"/>
</dbReference>
<feature type="binding site" evidence="5">
    <location>
        <position position="92"/>
    </location>
    <ligand>
        <name>AMP</name>
        <dbReference type="ChEBI" id="CHEBI:456215"/>
    </ligand>
</feature>
<keyword evidence="3 5" id="KW-0547">Nucleotide-binding</keyword>
<evidence type="ECO:0000256" key="6">
    <source>
        <dbReference type="RuleBase" id="RU003330"/>
    </source>
</evidence>
<keyword evidence="9" id="KW-1185">Reference proteome</keyword>
<feature type="binding site" evidence="5">
    <location>
        <begin position="57"/>
        <end position="59"/>
    </location>
    <ligand>
        <name>AMP</name>
        <dbReference type="ChEBI" id="CHEBI:456215"/>
    </ligand>
</feature>
<dbReference type="NCBIfam" id="NF011105">
    <property type="entry name" value="PRK14532.1"/>
    <property type="match status" value="1"/>
</dbReference>
<evidence type="ECO:0000256" key="7">
    <source>
        <dbReference type="RuleBase" id="RU003331"/>
    </source>
</evidence>
<organism evidence="8 9">
    <name type="scientific">Ancylobacter amanitiformis</name>
    <dbReference type="NCBI Taxonomy" id="217069"/>
    <lineage>
        <taxon>Bacteria</taxon>
        <taxon>Pseudomonadati</taxon>
        <taxon>Pseudomonadota</taxon>
        <taxon>Alphaproteobacteria</taxon>
        <taxon>Hyphomicrobiales</taxon>
        <taxon>Xanthobacteraceae</taxon>
        <taxon>Ancylobacter</taxon>
    </lineage>
</organism>
<comment type="subcellular location">
    <subcellularLocation>
        <location evidence="5 7">Cytoplasm</location>
    </subcellularLocation>
</comment>
<keyword evidence="5 7" id="KW-0067">ATP-binding</keyword>
<evidence type="ECO:0000256" key="1">
    <source>
        <dbReference type="ARBA" id="ARBA00022679"/>
    </source>
</evidence>